<reference evidence="3" key="2">
    <citation type="journal article" date="2024" name="Plant">
        <title>Genomic evolution and insights into agronomic trait innovations of Sesamum species.</title>
        <authorList>
            <person name="Miao H."/>
            <person name="Wang L."/>
            <person name="Qu L."/>
            <person name="Liu H."/>
            <person name="Sun Y."/>
            <person name="Le M."/>
            <person name="Wang Q."/>
            <person name="Wei S."/>
            <person name="Zheng Y."/>
            <person name="Lin W."/>
            <person name="Duan Y."/>
            <person name="Cao H."/>
            <person name="Xiong S."/>
            <person name="Wang X."/>
            <person name="Wei L."/>
            <person name="Li C."/>
            <person name="Ma Q."/>
            <person name="Ju M."/>
            <person name="Zhao R."/>
            <person name="Li G."/>
            <person name="Mu C."/>
            <person name="Tian Q."/>
            <person name="Mei H."/>
            <person name="Zhang T."/>
            <person name="Gao T."/>
            <person name="Zhang H."/>
        </authorList>
    </citation>
    <scope>NUCLEOTIDE SEQUENCE</scope>
    <source>
        <tissue evidence="3">Leaf</tissue>
    </source>
</reference>
<organism evidence="3 4">
    <name type="scientific">Sesamum angolense</name>
    <dbReference type="NCBI Taxonomy" id="2727404"/>
    <lineage>
        <taxon>Eukaryota</taxon>
        <taxon>Viridiplantae</taxon>
        <taxon>Streptophyta</taxon>
        <taxon>Embryophyta</taxon>
        <taxon>Tracheophyta</taxon>
        <taxon>Spermatophyta</taxon>
        <taxon>Magnoliopsida</taxon>
        <taxon>eudicotyledons</taxon>
        <taxon>Gunneridae</taxon>
        <taxon>Pentapetalae</taxon>
        <taxon>asterids</taxon>
        <taxon>lamiids</taxon>
        <taxon>Lamiales</taxon>
        <taxon>Pedaliaceae</taxon>
        <taxon>Sesamum</taxon>
    </lineage>
</organism>
<name>A0AAE1X6K0_9LAMI</name>
<reference evidence="3" key="1">
    <citation type="submission" date="2020-06" db="EMBL/GenBank/DDBJ databases">
        <authorList>
            <person name="Li T."/>
            <person name="Hu X."/>
            <person name="Zhang T."/>
            <person name="Song X."/>
            <person name="Zhang H."/>
            <person name="Dai N."/>
            <person name="Sheng W."/>
            <person name="Hou X."/>
            <person name="Wei L."/>
        </authorList>
    </citation>
    <scope>NUCLEOTIDE SEQUENCE</scope>
    <source>
        <strain evidence="3">K16</strain>
        <tissue evidence="3">Leaf</tissue>
    </source>
</reference>
<feature type="signal peptide" evidence="2">
    <location>
        <begin position="1"/>
        <end position="17"/>
    </location>
</feature>
<accession>A0AAE1X6K0</accession>
<protein>
    <submittedName>
        <fullName evidence="3">3-dehydrosphinganine reductase TSC10A</fullName>
    </submittedName>
</protein>
<dbReference type="GO" id="GO:0005789">
    <property type="term" value="C:endoplasmic reticulum membrane"/>
    <property type="evidence" value="ECO:0007669"/>
    <property type="project" value="TreeGrafter"/>
</dbReference>
<evidence type="ECO:0000313" key="4">
    <source>
        <dbReference type="Proteomes" id="UP001289374"/>
    </source>
</evidence>
<dbReference type="PANTHER" id="PTHR43550">
    <property type="entry name" value="3-KETODIHYDROSPHINGOSINE REDUCTASE"/>
    <property type="match status" value="1"/>
</dbReference>
<dbReference type="Proteomes" id="UP001289374">
    <property type="component" value="Unassembled WGS sequence"/>
</dbReference>
<dbReference type="EMBL" id="JACGWL010000003">
    <property type="protein sequence ID" value="KAK4405674.1"/>
    <property type="molecule type" value="Genomic_DNA"/>
</dbReference>
<feature type="transmembrane region" description="Helical" evidence="1">
    <location>
        <begin position="249"/>
        <end position="269"/>
    </location>
</feature>
<dbReference type="GO" id="GO:0047560">
    <property type="term" value="F:3-dehydrosphinganine reductase activity"/>
    <property type="evidence" value="ECO:0007669"/>
    <property type="project" value="TreeGrafter"/>
</dbReference>
<proteinExistence type="predicted"/>
<evidence type="ECO:0000256" key="1">
    <source>
        <dbReference type="SAM" id="Phobius"/>
    </source>
</evidence>
<keyword evidence="2" id="KW-0732">Signal</keyword>
<dbReference type="Pfam" id="PF00106">
    <property type="entry name" value="adh_short"/>
    <property type="match status" value="1"/>
</dbReference>
<keyword evidence="1" id="KW-1133">Transmembrane helix</keyword>
<keyword evidence="4" id="KW-1185">Reference proteome</keyword>
<dbReference type="Gene3D" id="3.40.50.720">
    <property type="entry name" value="NAD(P)-binding Rossmann-like Domain"/>
    <property type="match status" value="1"/>
</dbReference>
<keyword evidence="1" id="KW-0472">Membrane</keyword>
<dbReference type="InterPro" id="IPR036291">
    <property type="entry name" value="NAD(P)-bd_dom_sf"/>
</dbReference>
<dbReference type="AlphaFoldDB" id="A0AAE1X6K0"/>
<dbReference type="GO" id="GO:0030148">
    <property type="term" value="P:sphingolipid biosynthetic process"/>
    <property type="evidence" value="ECO:0007669"/>
    <property type="project" value="TreeGrafter"/>
</dbReference>
<dbReference type="InterPro" id="IPR002347">
    <property type="entry name" value="SDR_fam"/>
</dbReference>
<sequence length="292" mass="31853">MADVYFSLLLLNPLSLLHFIVRPRSVRVPIKNRHVFITGGSGGIGLALAHLCAREGANVTIAQLEEAKQSIKLATGREVSVFSADVRDYDAVERVIQEAAAIDVLVCNHGVFIAQELEGQEMEEIKFMMDVNLMGSFHLIKAALPGMKKSRAERGPGSIAIMSSQAGQVGIYGFTAYSANTETPGFVRESKRRPQLTRTIAASSGAMKADEVAKKSLNGIQSGAFIIPCNLEGFLLSVATAGLSPQRSYLMAFVEVITAGIIRLTALFFQWNWYRSIEKQLADKLMSVRKNT</sequence>
<evidence type="ECO:0000256" key="2">
    <source>
        <dbReference type="SAM" id="SignalP"/>
    </source>
</evidence>
<dbReference type="PRINTS" id="PR00081">
    <property type="entry name" value="GDHRDH"/>
</dbReference>
<gene>
    <name evidence="3" type="ORF">Sango_0573900</name>
</gene>
<dbReference type="SUPFAM" id="SSF51735">
    <property type="entry name" value="NAD(P)-binding Rossmann-fold domains"/>
    <property type="match status" value="1"/>
</dbReference>
<evidence type="ECO:0000313" key="3">
    <source>
        <dbReference type="EMBL" id="KAK4405674.1"/>
    </source>
</evidence>
<keyword evidence="1" id="KW-0812">Transmembrane</keyword>
<dbReference type="GO" id="GO:0006666">
    <property type="term" value="P:3-keto-sphinganine metabolic process"/>
    <property type="evidence" value="ECO:0007669"/>
    <property type="project" value="TreeGrafter"/>
</dbReference>
<comment type="caution">
    <text evidence="3">The sequence shown here is derived from an EMBL/GenBank/DDBJ whole genome shotgun (WGS) entry which is preliminary data.</text>
</comment>
<dbReference type="PANTHER" id="PTHR43550:SF3">
    <property type="entry name" value="3-KETODIHYDROSPHINGOSINE REDUCTASE"/>
    <property type="match status" value="1"/>
</dbReference>
<feature type="chain" id="PRO_5042029067" evidence="2">
    <location>
        <begin position="18"/>
        <end position="292"/>
    </location>
</feature>